<evidence type="ECO:0000256" key="1">
    <source>
        <dbReference type="SAM" id="MobiDB-lite"/>
    </source>
</evidence>
<keyword evidence="3" id="KW-1185">Reference proteome</keyword>
<feature type="compositionally biased region" description="Polar residues" evidence="1">
    <location>
        <begin position="192"/>
        <end position="207"/>
    </location>
</feature>
<evidence type="ECO:0000313" key="2">
    <source>
        <dbReference type="EMBL" id="CAG8484118.1"/>
    </source>
</evidence>
<organism evidence="2 3">
    <name type="scientific">Paraglomus brasilianum</name>
    <dbReference type="NCBI Taxonomy" id="144538"/>
    <lineage>
        <taxon>Eukaryota</taxon>
        <taxon>Fungi</taxon>
        <taxon>Fungi incertae sedis</taxon>
        <taxon>Mucoromycota</taxon>
        <taxon>Glomeromycotina</taxon>
        <taxon>Glomeromycetes</taxon>
        <taxon>Paraglomerales</taxon>
        <taxon>Paraglomeraceae</taxon>
        <taxon>Paraglomus</taxon>
    </lineage>
</organism>
<sequence length="227" mass="26539">MSTSSTADDGAYFRQPPHTWTLIKFLKRKKRDLQKRYWQEEYRIYKDNIVAHVYDIQLQDKLLKAFEIISNADKTSDEVKNYWVGANRWLTQIRRRFPQKRGILLSAPLAESSMYVTASLAAPCNSYQRAIDNKSAVKMVARLHDTFYDAKATLLTEADIKKIREKMANKLHIGPKRVYEIWDNKERLQQEQNLESIPEVPSTSTPTIKIPKKNGRKKKVPLVTRKK</sequence>
<feature type="compositionally biased region" description="Basic residues" evidence="1">
    <location>
        <begin position="210"/>
        <end position="227"/>
    </location>
</feature>
<gene>
    <name evidence="2" type="ORF">PBRASI_LOCUS1741</name>
</gene>
<protein>
    <submittedName>
        <fullName evidence="2">7133_t:CDS:1</fullName>
    </submittedName>
</protein>
<accession>A0A9N8ZCD5</accession>
<dbReference type="Proteomes" id="UP000789739">
    <property type="component" value="Unassembled WGS sequence"/>
</dbReference>
<dbReference type="EMBL" id="CAJVPI010000120">
    <property type="protein sequence ID" value="CAG8484118.1"/>
    <property type="molecule type" value="Genomic_DNA"/>
</dbReference>
<proteinExistence type="predicted"/>
<reference evidence="2" key="1">
    <citation type="submission" date="2021-06" db="EMBL/GenBank/DDBJ databases">
        <authorList>
            <person name="Kallberg Y."/>
            <person name="Tangrot J."/>
            <person name="Rosling A."/>
        </authorList>
    </citation>
    <scope>NUCLEOTIDE SEQUENCE</scope>
    <source>
        <strain evidence="2">BR232B</strain>
    </source>
</reference>
<name>A0A9N8ZCD5_9GLOM</name>
<dbReference type="AlphaFoldDB" id="A0A9N8ZCD5"/>
<dbReference type="OrthoDB" id="2418166at2759"/>
<comment type="caution">
    <text evidence="2">The sequence shown here is derived from an EMBL/GenBank/DDBJ whole genome shotgun (WGS) entry which is preliminary data.</text>
</comment>
<feature type="region of interest" description="Disordered" evidence="1">
    <location>
        <begin position="192"/>
        <end position="227"/>
    </location>
</feature>
<evidence type="ECO:0000313" key="3">
    <source>
        <dbReference type="Proteomes" id="UP000789739"/>
    </source>
</evidence>